<dbReference type="InterPro" id="IPR050394">
    <property type="entry name" value="Homeobox_NK-like"/>
</dbReference>
<evidence type="ECO:0000313" key="9">
    <source>
        <dbReference type="EMBL" id="CAG5130309.1"/>
    </source>
</evidence>
<comment type="caution">
    <text evidence="9">The sequence shown here is derived from an EMBL/GenBank/DDBJ whole genome shotgun (WGS) entry which is preliminary data.</text>
</comment>
<evidence type="ECO:0000313" key="10">
    <source>
        <dbReference type="Proteomes" id="UP000678393"/>
    </source>
</evidence>
<keyword evidence="4 5" id="KW-0539">Nucleus</keyword>
<dbReference type="EMBL" id="CAJHNH020003955">
    <property type="protein sequence ID" value="CAG5130309.1"/>
    <property type="molecule type" value="Genomic_DNA"/>
</dbReference>
<keyword evidence="2 5" id="KW-0238">DNA-binding</keyword>
<dbReference type="PANTHER" id="PTHR24340">
    <property type="entry name" value="HOMEOBOX PROTEIN NKX"/>
    <property type="match status" value="1"/>
</dbReference>
<dbReference type="InterPro" id="IPR017970">
    <property type="entry name" value="Homeobox_CS"/>
</dbReference>
<dbReference type="Pfam" id="PF00046">
    <property type="entry name" value="Homeodomain"/>
    <property type="match status" value="1"/>
</dbReference>
<dbReference type="InterPro" id="IPR001356">
    <property type="entry name" value="HD"/>
</dbReference>
<comment type="subcellular location">
    <subcellularLocation>
        <location evidence="1 5 6">Nucleus</location>
    </subcellularLocation>
</comment>
<dbReference type="PANTHER" id="PTHR24340:SF70">
    <property type="entry name" value="NK7.1, ISOFORM A"/>
    <property type="match status" value="1"/>
</dbReference>
<dbReference type="GO" id="GO:0005634">
    <property type="term" value="C:nucleus"/>
    <property type="evidence" value="ECO:0007669"/>
    <property type="project" value="UniProtKB-SubCell"/>
</dbReference>
<evidence type="ECO:0000256" key="5">
    <source>
        <dbReference type="PROSITE-ProRule" id="PRU00108"/>
    </source>
</evidence>
<dbReference type="CDD" id="cd00086">
    <property type="entry name" value="homeodomain"/>
    <property type="match status" value="1"/>
</dbReference>
<keyword evidence="3 5" id="KW-0371">Homeobox</keyword>
<name>A0A8S3ZLR9_9EUPU</name>
<dbReference type="OrthoDB" id="6159439at2759"/>
<dbReference type="AlphaFoldDB" id="A0A8S3ZLR9"/>
<evidence type="ECO:0000259" key="8">
    <source>
        <dbReference type="PROSITE" id="PS50071"/>
    </source>
</evidence>
<evidence type="ECO:0000256" key="6">
    <source>
        <dbReference type="RuleBase" id="RU000682"/>
    </source>
</evidence>
<accession>A0A8S3ZLR9</accession>
<dbReference type="PRINTS" id="PR00031">
    <property type="entry name" value="HTHREPRESSR"/>
</dbReference>
<feature type="compositionally biased region" description="Low complexity" evidence="7">
    <location>
        <begin position="125"/>
        <end position="139"/>
    </location>
</feature>
<dbReference type="GO" id="GO:0000978">
    <property type="term" value="F:RNA polymerase II cis-regulatory region sequence-specific DNA binding"/>
    <property type="evidence" value="ECO:0007669"/>
    <property type="project" value="TreeGrafter"/>
</dbReference>
<feature type="region of interest" description="Disordered" evidence="7">
    <location>
        <begin position="434"/>
        <end position="458"/>
    </location>
</feature>
<dbReference type="SMART" id="SM00389">
    <property type="entry name" value="HOX"/>
    <property type="match status" value="1"/>
</dbReference>
<protein>
    <recommendedName>
        <fullName evidence="8">Homeobox domain-containing protein</fullName>
    </recommendedName>
</protein>
<dbReference type="InterPro" id="IPR000047">
    <property type="entry name" value="HTH_motif"/>
</dbReference>
<gene>
    <name evidence="9" type="ORF">CUNI_LOCUS15867</name>
</gene>
<evidence type="ECO:0000256" key="4">
    <source>
        <dbReference type="ARBA" id="ARBA00023242"/>
    </source>
</evidence>
<dbReference type="GO" id="GO:0000981">
    <property type="term" value="F:DNA-binding transcription factor activity, RNA polymerase II-specific"/>
    <property type="evidence" value="ECO:0007669"/>
    <property type="project" value="InterPro"/>
</dbReference>
<sequence>MFAASPATWLPVGNYKSSRRWTSFLIADILGETFTEDNKGIDQTSLRFLDCINNQPLENGGSPLHLHSYPYDCCLRRRHGHHITPHKPTKSKLNYFNIHHNYYDYNFNICGGSCNHNHDSDNSRSTCSPVCVSPSSSSSETDTGEKKRKTGKEFIDDDGAVKKKKARTTFTGRQIFELEKQFEQKKYLSSAERAEMASQLAVTETQVKIWFQNRRTKWKKQENISRSEVAEHKLSVEKNTIKTKNRKHVEATLEAASDQRVESEDNHVLEHLNKPPTTDTIELIARRKLKRRSNGALTFCPNLSPTGDSKPHKWCHKCEGITNNSEELCFIKAENTDSFARKDQDECGSSFCDTESSNNTATRSESPVPRMIMHIKDTETVTSTKDYGRSLCTSDGIGLTHPKCALNSCNANPECLLMHNIDTLKHGVRTLIDSATSPSPPSSLDSSDLSDMCTPVHK</sequence>
<evidence type="ECO:0000256" key="2">
    <source>
        <dbReference type="ARBA" id="ARBA00023125"/>
    </source>
</evidence>
<feature type="DNA-binding region" description="Homeobox" evidence="5">
    <location>
        <begin position="163"/>
        <end position="222"/>
    </location>
</feature>
<dbReference type="InterPro" id="IPR009057">
    <property type="entry name" value="Homeodomain-like_sf"/>
</dbReference>
<evidence type="ECO:0000256" key="7">
    <source>
        <dbReference type="SAM" id="MobiDB-lite"/>
    </source>
</evidence>
<organism evidence="9 10">
    <name type="scientific">Candidula unifasciata</name>
    <dbReference type="NCBI Taxonomy" id="100452"/>
    <lineage>
        <taxon>Eukaryota</taxon>
        <taxon>Metazoa</taxon>
        <taxon>Spiralia</taxon>
        <taxon>Lophotrochozoa</taxon>
        <taxon>Mollusca</taxon>
        <taxon>Gastropoda</taxon>
        <taxon>Heterobranchia</taxon>
        <taxon>Euthyneura</taxon>
        <taxon>Panpulmonata</taxon>
        <taxon>Eupulmonata</taxon>
        <taxon>Stylommatophora</taxon>
        <taxon>Helicina</taxon>
        <taxon>Helicoidea</taxon>
        <taxon>Geomitridae</taxon>
        <taxon>Candidula</taxon>
    </lineage>
</organism>
<dbReference type="PROSITE" id="PS00027">
    <property type="entry name" value="HOMEOBOX_1"/>
    <property type="match status" value="1"/>
</dbReference>
<reference evidence="9" key="1">
    <citation type="submission" date="2021-04" db="EMBL/GenBank/DDBJ databases">
        <authorList>
            <consortium name="Molecular Ecology Group"/>
        </authorList>
    </citation>
    <scope>NUCLEOTIDE SEQUENCE</scope>
</reference>
<dbReference type="SUPFAM" id="SSF46689">
    <property type="entry name" value="Homeodomain-like"/>
    <property type="match status" value="1"/>
</dbReference>
<dbReference type="GO" id="GO:0030154">
    <property type="term" value="P:cell differentiation"/>
    <property type="evidence" value="ECO:0007669"/>
    <property type="project" value="TreeGrafter"/>
</dbReference>
<feature type="region of interest" description="Disordered" evidence="7">
    <location>
        <begin position="125"/>
        <end position="151"/>
    </location>
</feature>
<proteinExistence type="predicted"/>
<dbReference type="InterPro" id="IPR020479">
    <property type="entry name" value="HD_metazoa"/>
</dbReference>
<keyword evidence="10" id="KW-1185">Reference proteome</keyword>
<dbReference type="Gene3D" id="1.10.10.60">
    <property type="entry name" value="Homeodomain-like"/>
    <property type="match status" value="1"/>
</dbReference>
<feature type="domain" description="Homeobox" evidence="8">
    <location>
        <begin position="161"/>
        <end position="221"/>
    </location>
</feature>
<feature type="compositionally biased region" description="Low complexity" evidence="7">
    <location>
        <begin position="442"/>
        <end position="451"/>
    </location>
</feature>
<dbReference type="PRINTS" id="PR00024">
    <property type="entry name" value="HOMEOBOX"/>
</dbReference>
<dbReference type="Proteomes" id="UP000678393">
    <property type="component" value="Unassembled WGS sequence"/>
</dbReference>
<evidence type="ECO:0000256" key="3">
    <source>
        <dbReference type="ARBA" id="ARBA00023155"/>
    </source>
</evidence>
<evidence type="ECO:0000256" key="1">
    <source>
        <dbReference type="ARBA" id="ARBA00004123"/>
    </source>
</evidence>
<dbReference type="PROSITE" id="PS50071">
    <property type="entry name" value="HOMEOBOX_2"/>
    <property type="match status" value="1"/>
</dbReference>